<sequence>MGGTGAAAAGADKTLRVSPQPAGHSTCFLRLRGWSFKPKTELSSYLVVVETKTGGCEQQRPEYSVRNVLY</sequence>
<dbReference type="EMBL" id="BGZK01000644">
    <property type="protein sequence ID" value="GBP54327.1"/>
    <property type="molecule type" value="Genomic_DNA"/>
</dbReference>
<proteinExistence type="predicted"/>
<gene>
    <name evidence="2" type="ORF">EVAR_38561_1</name>
</gene>
<evidence type="ECO:0000313" key="3">
    <source>
        <dbReference type="Proteomes" id="UP000299102"/>
    </source>
</evidence>
<organism evidence="2 3">
    <name type="scientific">Eumeta variegata</name>
    <name type="common">Bagworm moth</name>
    <name type="synonym">Eumeta japonica</name>
    <dbReference type="NCBI Taxonomy" id="151549"/>
    <lineage>
        <taxon>Eukaryota</taxon>
        <taxon>Metazoa</taxon>
        <taxon>Ecdysozoa</taxon>
        <taxon>Arthropoda</taxon>
        <taxon>Hexapoda</taxon>
        <taxon>Insecta</taxon>
        <taxon>Pterygota</taxon>
        <taxon>Neoptera</taxon>
        <taxon>Endopterygota</taxon>
        <taxon>Lepidoptera</taxon>
        <taxon>Glossata</taxon>
        <taxon>Ditrysia</taxon>
        <taxon>Tineoidea</taxon>
        <taxon>Psychidae</taxon>
        <taxon>Oiketicinae</taxon>
        <taxon>Eumeta</taxon>
    </lineage>
</organism>
<feature type="region of interest" description="Disordered" evidence="1">
    <location>
        <begin position="1"/>
        <end position="22"/>
    </location>
</feature>
<keyword evidence="3" id="KW-1185">Reference proteome</keyword>
<protein>
    <submittedName>
        <fullName evidence="2">Uncharacterized protein</fullName>
    </submittedName>
</protein>
<dbReference type="Proteomes" id="UP000299102">
    <property type="component" value="Unassembled WGS sequence"/>
</dbReference>
<name>A0A4C1WW28_EUMVA</name>
<evidence type="ECO:0000256" key="1">
    <source>
        <dbReference type="SAM" id="MobiDB-lite"/>
    </source>
</evidence>
<accession>A0A4C1WW28</accession>
<comment type="caution">
    <text evidence="2">The sequence shown here is derived from an EMBL/GenBank/DDBJ whole genome shotgun (WGS) entry which is preliminary data.</text>
</comment>
<evidence type="ECO:0000313" key="2">
    <source>
        <dbReference type="EMBL" id="GBP54327.1"/>
    </source>
</evidence>
<reference evidence="2 3" key="1">
    <citation type="journal article" date="2019" name="Commun. Biol.">
        <title>The bagworm genome reveals a unique fibroin gene that provides high tensile strength.</title>
        <authorList>
            <person name="Kono N."/>
            <person name="Nakamura H."/>
            <person name="Ohtoshi R."/>
            <person name="Tomita M."/>
            <person name="Numata K."/>
            <person name="Arakawa K."/>
        </authorList>
    </citation>
    <scope>NUCLEOTIDE SEQUENCE [LARGE SCALE GENOMIC DNA]</scope>
</reference>
<dbReference type="AlphaFoldDB" id="A0A4C1WW28"/>
<feature type="compositionally biased region" description="Low complexity" evidence="1">
    <location>
        <begin position="1"/>
        <end position="11"/>
    </location>
</feature>